<dbReference type="Proteomes" id="UP000232722">
    <property type="component" value="Unassembled WGS sequence"/>
</dbReference>
<accession>A0A2N0NBE8</accession>
<organism evidence="1 2">
    <name type="scientific">Rhizophagus irregularis</name>
    <dbReference type="NCBI Taxonomy" id="588596"/>
    <lineage>
        <taxon>Eukaryota</taxon>
        <taxon>Fungi</taxon>
        <taxon>Fungi incertae sedis</taxon>
        <taxon>Mucoromycota</taxon>
        <taxon>Glomeromycotina</taxon>
        <taxon>Glomeromycetes</taxon>
        <taxon>Glomerales</taxon>
        <taxon>Glomeraceae</taxon>
        <taxon>Rhizophagus</taxon>
    </lineage>
</organism>
<protein>
    <submittedName>
        <fullName evidence="1">Uncharacterized protein</fullName>
    </submittedName>
</protein>
<proteinExistence type="predicted"/>
<gene>
    <name evidence="1" type="ORF">RhiirA5_446972</name>
</gene>
<reference evidence="1 2" key="1">
    <citation type="submission" date="2016-04" db="EMBL/GenBank/DDBJ databases">
        <title>Genome analyses suggest a sexual origin of heterokaryosis in a supposedly ancient asexual fungus.</title>
        <authorList>
            <person name="Ropars J."/>
            <person name="Sedzielewska K."/>
            <person name="Noel J."/>
            <person name="Charron P."/>
            <person name="Farinelli L."/>
            <person name="Marton T."/>
            <person name="Kruger M."/>
            <person name="Pelin A."/>
            <person name="Brachmann A."/>
            <person name="Corradi N."/>
        </authorList>
    </citation>
    <scope>NUCLEOTIDE SEQUENCE [LARGE SCALE GENOMIC DNA]</scope>
    <source>
        <strain evidence="1 2">A5</strain>
    </source>
</reference>
<dbReference type="EMBL" id="LLXJ01013227">
    <property type="protein sequence ID" value="PKB91912.1"/>
    <property type="molecule type" value="Genomic_DNA"/>
</dbReference>
<evidence type="ECO:0000313" key="1">
    <source>
        <dbReference type="EMBL" id="PKB91912.1"/>
    </source>
</evidence>
<comment type="caution">
    <text evidence="1">The sequence shown here is derived from an EMBL/GenBank/DDBJ whole genome shotgun (WGS) entry which is preliminary data.</text>
</comment>
<evidence type="ECO:0000313" key="2">
    <source>
        <dbReference type="Proteomes" id="UP000232722"/>
    </source>
</evidence>
<name>A0A2N0NBE8_9GLOM</name>
<reference evidence="1 2" key="2">
    <citation type="submission" date="2017-09" db="EMBL/GenBank/DDBJ databases">
        <title>Extensive intraspecific genome diversity in a model arbuscular mycorrhizal fungus.</title>
        <authorList>
            <person name="Chen E.C."/>
            <person name="Morin E."/>
            <person name="Beaudet D."/>
            <person name="Noel J."/>
            <person name="Ndikumana S."/>
            <person name="Charron P."/>
            <person name="St-Onge C."/>
            <person name="Giorgi J."/>
            <person name="Grigoriev I.V."/>
            <person name="Roux C."/>
            <person name="Martin F.M."/>
            <person name="Corradi N."/>
        </authorList>
    </citation>
    <scope>NUCLEOTIDE SEQUENCE [LARGE SCALE GENOMIC DNA]</scope>
    <source>
        <strain evidence="1 2">A5</strain>
    </source>
</reference>
<sequence>MEAGTSLTIALMSQTHQATRADIWPHSFLAAGISHAQHIIAARICLPAGFSYVLDRLIPSYNSINWSITGAK</sequence>
<dbReference type="AlphaFoldDB" id="A0A2N0NBE8"/>